<dbReference type="EMBL" id="BKCJ010010989">
    <property type="protein sequence ID" value="GEU94069.1"/>
    <property type="molecule type" value="Genomic_DNA"/>
</dbReference>
<accession>A0A6L2P984</accession>
<protein>
    <submittedName>
        <fullName evidence="2">Uncharacterized protein</fullName>
    </submittedName>
</protein>
<proteinExistence type="predicted"/>
<name>A0A6L2P984_TANCI</name>
<feature type="region of interest" description="Disordered" evidence="1">
    <location>
        <begin position="260"/>
        <end position="294"/>
    </location>
</feature>
<sequence length="317" mass="35211">MAYYYNNTADLANLGKEAFDDIDTFFPHGCNSKHLSAKTTVVPPTRTPQPQQVFHYHRYQPQQAYVVQQQVYHDAQIAFIRTERMMKAGFLDSGGGGGKKKFRSGLDSCSTPLVDVTGTIHMGTGSNGSNGDVNDGTVPSVSVDSWNAVKEVVSPIMVDETMAKEDKVKLHGVPVTAFSEDDLSAIATKLESTKEVSKSNPFEVLISVDNDVDLERQIREGKLRFVDDDRNPLVPTGIVDSDSKVEVVFDETINLRLSASGKEESDKGYGTNSLLKQWKDSYPDNDDDDMSENHDMSEHFQFICDDLDITVRGRKKK</sequence>
<evidence type="ECO:0000256" key="1">
    <source>
        <dbReference type="SAM" id="MobiDB-lite"/>
    </source>
</evidence>
<reference evidence="2" key="1">
    <citation type="journal article" date="2019" name="Sci. Rep.">
        <title>Draft genome of Tanacetum cinerariifolium, the natural source of mosquito coil.</title>
        <authorList>
            <person name="Yamashiro T."/>
            <person name="Shiraishi A."/>
            <person name="Satake H."/>
            <person name="Nakayama K."/>
        </authorList>
    </citation>
    <scope>NUCLEOTIDE SEQUENCE</scope>
</reference>
<organism evidence="2">
    <name type="scientific">Tanacetum cinerariifolium</name>
    <name type="common">Dalmatian daisy</name>
    <name type="synonym">Chrysanthemum cinerariifolium</name>
    <dbReference type="NCBI Taxonomy" id="118510"/>
    <lineage>
        <taxon>Eukaryota</taxon>
        <taxon>Viridiplantae</taxon>
        <taxon>Streptophyta</taxon>
        <taxon>Embryophyta</taxon>
        <taxon>Tracheophyta</taxon>
        <taxon>Spermatophyta</taxon>
        <taxon>Magnoliopsida</taxon>
        <taxon>eudicotyledons</taxon>
        <taxon>Gunneridae</taxon>
        <taxon>Pentapetalae</taxon>
        <taxon>asterids</taxon>
        <taxon>campanulids</taxon>
        <taxon>Asterales</taxon>
        <taxon>Asteraceae</taxon>
        <taxon>Asteroideae</taxon>
        <taxon>Anthemideae</taxon>
        <taxon>Anthemidinae</taxon>
        <taxon>Tanacetum</taxon>
    </lineage>
</organism>
<gene>
    <name evidence="2" type="ORF">Tci_066047</name>
</gene>
<dbReference type="AlphaFoldDB" id="A0A6L2P984"/>
<evidence type="ECO:0000313" key="2">
    <source>
        <dbReference type="EMBL" id="GEU94069.1"/>
    </source>
</evidence>
<comment type="caution">
    <text evidence="2">The sequence shown here is derived from an EMBL/GenBank/DDBJ whole genome shotgun (WGS) entry which is preliminary data.</text>
</comment>